<dbReference type="EMBL" id="CP012673">
    <property type="protein sequence ID" value="AUX45927.1"/>
    <property type="molecule type" value="Genomic_DNA"/>
</dbReference>
<dbReference type="Proteomes" id="UP000238348">
    <property type="component" value="Chromosome"/>
</dbReference>
<evidence type="ECO:0000313" key="2">
    <source>
        <dbReference type="EMBL" id="AUX45927.1"/>
    </source>
</evidence>
<reference evidence="2 3" key="1">
    <citation type="submission" date="2015-09" db="EMBL/GenBank/DDBJ databases">
        <title>Sorangium comparison.</title>
        <authorList>
            <person name="Zaburannyi N."/>
            <person name="Bunk B."/>
            <person name="Overmann J."/>
            <person name="Mueller R."/>
        </authorList>
    </citation>
    <scope>NUCLEOTIDE SEQUENCE [LARGE SCALE GENOMIC DNA]</scope>
    <source>
        <strain evidence="2 3">So ce26</strain>
    </source>
</reference>
<organism evidence="2 3">
    <name type="scientific">Sorangium cellulosum</name>
    <name type="common">Polyangium cellulosum</name>
    <dbReference type="NCBI Taxonomy" id="56"/>
    <lineage>
        <taxon>Bacteria</taxon>
        <taxon>Pseudomonadati</taxon>
        <taxon>Myxococcota</taxon>
        <taxon>Polyangia</taxon>
        <taxon>Polyangiales</taxon>
        <taxon>Polyangiaceae</taxon>
        <taxon>Sorangium</taxon>
    </lineage>
</organism>
<evidence type="ECO:0008006" key="4">
    <source>
        <dbReference type="Google" id="ProtNLM"/>
    </source>
</evidence>
<proteinExistence type="predicted"/>
<name>A0A2L0F321_SORCE</name>
<protein>
    <recommendedName>
        <fullName evidence="4">Secreted protein</fullName>
    </recommendedName>
</protein>
<evidence type="ECO:0000256" key="1">
    <source>
        <dbReference type="SAM" id="SignalP"/>
    </source>
</evidence>
<accession>A0A2L0F321</accession>
<gene>
    <name evidence="2" type="ORF">SOCE26_074290</name>
</gene>
<feature type="signal peptide" evidence="1">
    <location>
        <begin position="1"/>
        <end position="28"/>
    </location>
</feature>
<dbReference type="AlphaFoldDB" id="A0A2L0F321"/>
<dbReference type="PROSITE" id="PS51257">
    <property type="entry name" value="PROKAR_LIPOPROTEIN"/>
    <property type="match status" value="1"/>
</dbReference>
<evidence type="ECO:0000313" key="3">
    <source>
        <dbReference type="Proteomes" id="UP000238348"/>
    </source>
</evidence>
<keyword evidence="1" id="KW-0732">Signal</keyword>
<dbReference type="RefSeq" id="WP_159397661.1">
    <property type="nucleotide sequence ID" value="NZ_CP012673.1"/>
</dbReference>
<sequence length="513" mass="53914">MNTRYLHIIGLKASFLFTLLMGASCVMQPDSGQVTPAPSEDSRLDSSYTIADNLTIENNSGSAHEPGPSPTSDEYTLDIAALLCSEYQVLVDFQSLTAGQSVEGLGAVSRYLNISTSTGQAEVIASGSADVAYSAPSEASSVENGCLGNPGGYSVSDRSIFGKGFSDIGKQHNYTFRFAPGMLVSQFSLLMLDFGDYNPSQAAYHEVDLTAYDILGNVVDQDTLSYASATDAIPRTSTYGDLYLTGDACTAEPGQPGNFKFDVQGSGIARVVLSIPEGMDPNIGFDNLTFTPDCLPPPPPPCGSKVLADFESLTAGQSVEGLGAVSPYLNISTSTGQAEVIASGTVDVGYGAPSGAASVENGCLGNPGGYGAYGYTIPGNGFSDIGRQHDYTFRFAPGMAVSQFSLLMLDFGDYNPSQAAYHEVDLTAYDILGNVVDQHRLSYTSATDAIPRTSTRGDLYFTGDACTAEPGQPGNFRFNVQGSGITRVVLSIPYGMDPNIGFDSLAFTPACLF</sequence>
<feature type="chain" id="PRO_5014804650" description="Secreted protein" evidence="1">
    <location>
        <begin position="29"/>
        <end position="513"/>
    </location>
</feature>